<gene>
    <name evidence="2" type="ORF">J2S07_001203</name>
</gene>
<dbReference type="SUPFAM" id="SSF53187">
    <property type="entry name" value="Zn-dependent exopeptidases"/>
    <property type="match status" value="1"/>
</dbReference>
<organism evidence="2 3">
    <name type="scientific">Anoxybacillus andreesenii</name>
    <dbReference type="NCBI Taxonomy" id="1325932"/>
    <lineage>
        <taxon>Bacteria</taxon>
        <taxon>Bacillati</taxon>
        <taxon>Bacillota</taxon>
        <taxon>Bacilli</taxon>
        <taxon>Bacillales</taxon>
        <taxon>Anoxybacillaceae</taxon>
        <taxon>Anoxybacillus</taxon>
    </lineage>
</organism>
<dbReference type="GO" id="GO:0008745">
    <property type="term" value="F:N-acetylmuramoyl-L-alanine amidase activity"/>
    <property type="evidence" value="ECO:0007669"/>
    <property type="project" value="UniProtKB-EC"/>
</dbReference>
<reference evidence="2 3" key="1">
    <citation type="submission" date="2023-07" db="EMBL/GenBank/DDBJ databases">
        <title>Genomic Encyclopedia of Type Strains, Phase IV (KMG-IV): sequencing the most valuable type-strain genomes for metagenomic binning, comparative biology and taxonomic classification.</title>
        <authorList>
            <person name="Goeker M."/>
        </authorList>
    </citation>
    <scope>NUCLEOTIDE SEQUENCE [LARGE SCALE GENOMIC DNA]</scope>
    <source>
        <strain evidence="2 3">DSM 23948</strain>
    </source>
</reference>
<dbReference type="PANTHER" id="PTHR30404">
    <property type="entry name" value="N-ACETYLMURAMOYL-L-ALANINE AMIDASE"/>
    <property type="match status" value="1"/>
</dbReference>
<dbReference type="Pfam" id="PF01520">
    <property type="entry name" value="Amidase_3"/>
    <property type="match status" value="1"/>
</dbReference>
<accession>A0ABT9V1R5</accession>
<name>A0ABT9V1R5_9BACL</name>
<dbReference type="EC" id="3.5.1.28" evidence="2"/>
<dbReference type="CDD" id="cd02696">
    <property type="entry name" value="MurNAc-LAA"/>
    <property type="match status" value="1"/>
</dbReference>
<dbReference type="Proteomes" id="UP001231362">
    <property type="component" value="Unassembled WGS sequence"/>
</dbReference>
<keyword evidence="3" id="KW-1185">Reference proteome</keyword>
<proteinExistence type="predicted"/>
<evidence type="ECO:0000313" key="2">
    <source>
        <dbReference type="EMBL" id="MDQ0154899.1"/>
    </source>
</evidence>
<protein>
    <submittedName>
        <fullName evidence="2">N-acetylmuramoyl-L-alanine amidase</fullName>
        <ecNumber evidence="2">3.5.1.28</ecNumber>
    </submittedName>
</protein>
<evidence type="ECO:0000313" key="3">
    <source>
        <dbReference type="Proteomes" id="UP001231362"/>
    </source>
</evidence>
<comment type="caution">
    <text evidence="2">The sequence shown here is derived from an EMBL/GenBank/DDBJ whole genome shotgun (WGS) entry which is preliminary data.</text>
</comment>
<dbReference type="InterPro" id="IPR002508">
    <property type="entry name" value="MurNAc-LAA_cat"/>
</dbReference>
<evidence type="ECO:0000259" key="1">
    <source>
        <dbReference type="SMART" id="SM00646"/>
    </source>
</evidence>
<sequence length="230" mass="24254">MTYSVVTVNAGHSAKAPGASGNGYREHEVARTLKDKLIKALNAVGQKTADTTSDAGDKNAVLAEQVRKCNAVIKNGRLDVAIHLNAGGGTGTEVLHFGASTKALAAKVSAAIAKAGGYRDRGAKQRQDLYFLRNTNAPSILIEVCFIDNADDMRKLMAQMDAIVNAIVKAITGKVAPAPAKPKSAYEIELEQAVDWAKAAGVSDGTRLNDACTRGQVIMMLYRLSKGAVK</sequence>
<dbReference type="Gene3D" id="3.40.630.40">
    <property type="entry name" value="Zn-dependent exopeptidases"/>
    <property type="match status" value="1"/>
</dbReference>
<dbReference type="RefSeq" id="WP_307149481.1">
    <property type="nucleotide sequence ID" value="NZ_JAUSTU010000004.1"/>
</dbReference>
<dbReference type="InterPro" id="IPR050695">
    <property type="entry name" value="N-acetylmuramoyl_amidase_3"/>
</dbReference>
<feature type="domain" description="MurNAc-LAA" evidence="1">
    <location>
        <begin position="63"/>
        <end position="172"/>
    </location>
</feature>
<keyword evidence="2" id="KW-0378">Hydrolase</keyword>
<dbReference type="PANTHER" id="PTHR30404:SF8">
    <property type="entry name" value="AUTOLYSIN PH-RELATED"/>
    <property type="match status" value="1"/>
</dbReference>
<dbReference type="EMBL" id="JAUSTU010000004">
    <property type="protein sequence ID" value="MDQ0154899.1"/>
    <property type="molecule type" value="Genomic_DNA"/>
</dbReference>
<dbReference type="SMART" id="SM00646">
    <property type="entry name" value="Ami_3"/>
    <property type="match status" value="1"/>
</dbReference>